<gene>
    <name evidence="18" type="ORF">ENI96_15575</name>
</gene>
<sequence length="206" mass="22673">MNIRHAFVGLLIAGLALAGCSTQSPYPQLPESEGNAQYSTKYRIAPGDSVEIFVWRNPDVSKTVTVRPDGYLTAPLLEDIPAAEKTPTELARDIEKELSTYLRDPLVTVIVNGFIGAYEDQIRVVGEAAKPQALLYRDSMTLLDVMIAVGGITDFADGDKATIVRMENGERKQYNVRVESLIRDGDITANVDMKPGDILIIPESWF</sequence>
<evidence type="ECO:0000256" key="10">
    <source>
        <dbReference type="ARBA" id="ARBA00023114"/>
    </source>
</evidence>
<dbReference type="InterPro" id="IPR017477">
    <property type="entry name" value="PEP-CTERM_polysacc_export"/>
</dbReference>
<keyword evidence="8" id="KW-0625">Polysaccharide transport</keyword>
<evidence type="ECO:0000259" key="16">
    <source>
        <dbReference type="Pfam" id="PF02563"/>
    </source>
</evidence>
<feature type="domain" description="SLBB" evidence="17">
    <location>
        <begin position="122"/>
        <end position="201"/>
    </location>
</feature>
<evidence type="ECO:0000256" key="7">
    <source>
        <dbReference type="ARBA" id="ARBA00022729"/>
    </source>
</evidence>
<dbReference type="Pfam" id="PF02563">
    <property type="entry name" value="Poly_export"/>
    <property type="match status" value="1"/>
</dbReference>
<evidence type="ECO:0000256" key="14">
    <source>
        <dbReference type="ARBA" id="ARBA00023288"/>
    </source>
</evidence>
<evidence type="ECO:0000313" key="18">
    <source>
        <dbReference type="EMBL" id="HEB97838.1"/>
    </source>
</evidence>
<dbReference type="AlphaFoldDB" id="A0A831RNC1"/>
<dbReference type="GO" id="GO:0046930">
    <property type="term" value="C:pore complex"/>
    <property type="evidence" value="ECO:0007669"/>
    <property type="project" value="UniProtKB-KW"/>
</dbReference>
<evidence type="ECO:0000256" key="1">
    <source>
        <dbReference type="ARBA" id="ARBA00004571"/>
    </source>
</evidence>
<dbReference type="InterPro" id="IPR049712">
    <property type="entry name" value="Poly_export"/>
</dbReference>
<keyword evidence="3" id="KW-0813">Transport</keyword>
<keyword evidence="4" id="KW-1134">Transmembrane beta strand</keyword>
<keyword evidence="14" id="KW-0449">Lipoprotein</keyword>
<keyword evidence="11" id="KW-0472">Membrane</keyword>
<feature type="signal peptide" evidence="15">
    <location>
        <begin position="1"/>
        <end position="18"/>
    </location>
</feature>
<dbReference type="Gene3D" id="3.30.1950.10">
    <property type="entry name" value="wza like domain"/>
    <property type="match status" value="1"/>
</dbReference>
<evidence type="ECO:0000256" key="15">
    <source>
        <dbReference type="SAM" id="SignalP"/>
    </source>
</evidence>
<evidence type="ECO:0000256" key="5">
    <source>
        <dbReference type="ARBA" id="ARBA00022597"/>
    </source>
</evidence>
<evidence type="ECO:0000256" key="4">
    <source>
        <dbReference type="ARBA" id="ARBA00022452"/>
    </source>
</evidence>
<dbReference type="Pfam" id="PF22461">
    <property type="entry name" value="SLBB_2"/>
    <property type="match status" value="1"/>
</dbReference>
<keyword evidence="5" id="KW-0762">Sugar transport</keyword>
<dbReference type="GO" id="GO:0015288">
    <property type="term" value="F:porin activity"/>
    <property type="evidence" value="ECO:0007669"/>
    <property type="project" value="UniProtKB-KW"/>
</dbReference>
<keyword evidence="13" id="KW-0998">Cell outer membrane</keyword>
<dbReference type="Proteomes" id="UP000886251">
    <property type="component" value="Unassembled WGS sequence"/>
</dbReference>
<evidence type="ECO:0000259" key="17">
    <source>
        <dbReference type="Pfam" id="PF22461"/>
    </source>
</evidence>
<dbReference type="InterPro" id="IPR003715">
    <property type="entry name" value="Poly_export_N"/>
</dbReference>
<keyword evidence="7 15" id="KW-0732">Signal</keyword>
<evidence type="ECO:0000256" key="2">
    <source>
        <dbReference type="ARBA" id="ARBA00009450"/>
    </source>
</evidence>
<comment type="similarity">
    <text evidence="2">Belongs to the BexD/CtrA/VexA family.</text>
</comment>
<proteinExistence type="inferred from homology"/>
<dbReference type="NCBIfam" id="TIGR03027">
    <property type="entry name" value="pepcterm_export"/>
    <property type="match status" value="1"/>
</dbReference>
<evidence type="ECO:0000256" key="11">
    <source>
        <dbReference type="ARBA" id="ARBA00023136"/>
    </source>
</evidence>
<reference evidence="18" key="1">
    <citation type="journal article" date="2020" name="mSystems">
        <title>Genome- and Community-Level Interaction Insights into Carbon Utilization and Element Cycling Functions of Hydrothermarchaeota in Hydrothermal Sediment.</title>
        <authorList>
            <person name="Zhou Z."/>
            <person name="Liu Y."/>
            <person name="Xu W."/>
            <person name="Pan J."/>
            <person name="Luo Z.H."/>
            <person name="Li M."/>
        </authorList>
    </citation>
    <scope>NUCLEOTIDE SEQUENCE [LARGE SCALE GENOMIC DNA]</scope>
    <source>
        <strain evidence="18">HyVt-443</strain>
    </source>
</reference>
<dbReference type="Gene3D" id="3.10.560.10">
    <property type="entry name" value="Outer membrane lipoprotein wza domain like"/>
    <property type="match status" value="1"/>
</dbReference>
<comment type="caution">
    <text evidence="18">The sequence shown here is derived from an EMBL/GenBank/DDBJ whole genome shotgun (WGS) entry which is preliminary data.</text>
</comment>
<dbReference type="InterPro" id="IPR054765">
    <property type="entry name" value="SLBB_dom"/>
</dbReference>
<dbReference type="PANTHER" id="PTHR33619:SF3">
    <property type="entry name" value="POLYSACCHARIDE EXPORT PROTEIN GFCE-RELATED"/>
    <property type="match status" value="1"/>
</dbReference>
<keyword evidence="10" id="KW-0626">Porin</keyword>
<accession>A0A831RNC1</accession>
<evidence type="ECO:0000256" key="8">
    <source>
        <dbReference type="ARBA" id="ARBA00023047"/>
    </source>
</evidence>
<evidence type="ECO:0000256" key="3">
    <source>
        <dbReference type="ARBA" id="ARBA00022448"/>
    </source>
</evidence>
<comment type="subcellular location">
    <subcellularLocation>
        <location evidence="1">Cell outer membrane</location>
        <topology evidence="1">Multi-pass membrane protein</topology>
    </subcellularLocation>
</comment>
<feature type="chain" id="PRO_5032656581" evidence="15">
    <location>
        <begin position="19"/>
        <end position="206"/>
    </location>
</feature>
<dbReference type="EMBL" id="DRKP01000192">
    <property type="protein sequence ID" value="HEB97838.1"/>
    <property type="molecule type" value="Genomic_DNA"/>
</dbReference>
<dbReference type="GO" id="GO:0009279">
    <property type="term" value="C:cell outer membrane"/>
    <property type="evidence" value="ECO:0007669"/>
    <property type="project" value="UniProtKB-SubCell"/>
</dbReference>
<evidence type="ECO:0000256" key="12">
    <source>
        <dbReference type="ARBA" id="ARBA00023139"/>
    </source>
</evidence>
<name>A0A831RNC1_9GAMM</name>
<dbReference type="GO" id="GO:0006811">
    <property type="term" value="P:monoatomic ion transport"/>
    <property type="evidence" value="ECO:0007669"/>
    <property type="project" value="UniProtKB-KW"/>
</dbReference>
<evidence type="ECO:0000256" key="6">
    <source>
        <dbReference type="ARBA" id="ARBA00022692"/>
    </source>
</evidence>
<keyword evidence="6" id="KW-0812">Transmembrane</keyword>
<dbReference type="PROSITE" id="PS51257">
    <property type="entry name" value="PROKAR_LIPOPROTEIN"/>
    <property type="match status" value="1"/>
</dbReference>
<dbReference type="GO" id="GO:0015159">
    <property type="term" value="F:polysaccharide transmembrane transporter activity"/>
    <property type="evidence" value="ECO:0007669"/>
    <property type="project" value="InterPro"/>
</dbReference>
<organism evidence="18">
    <name type="scientific">Sedimenticola thiotaurini</name>
    <dbReference type="NCBI Taxonomy" id="1543721"/>
    <lineage>
        <taxon>Bacteria</taxon>
        <taxon>Pseudomonadati</taxon>
        <taxon>Pseudomonadota</taxon>
        <taxon>Gammaproteobacteria</taxon>
        <taxon>Chromatiales</taxon>
        <taxon>Sedimenticolaceae</taxon>
        <taxon>Sedimenticola</taxon>
    </lineage>
</organism>
<protein>
    <submittedName>
        <fullName evidence="18">Sugar ABC transporter substrate-binding protein</fullName>
    </submittedName>
</protein>
<keyword evidence="12" id="KW-0564">Palmitate</keyword>
<evidence type="ECO:0000256" key="9">
    <source>
        <dbReference type="ARBA" id="ARBA00023065"/>
    </source>
</evidence>
<keyword evidence="9" id="KW-0406">Ion transport</keyword>
<dbReference type="PANTHER" id="PTHR33619">
    <property type="entry name" value="POLYSACCHARIDE EXPORT PROTEIN GFCE-RELATED"/>
    <property type="match status" value="1"/>
</dbReference>
<evidence type="ECO:0000256" key="13">
    <source>
        <dbReference type="ARBA" id="ARBA00023237"/>
    </source>
</evidence>
<feature type="domain" description="Polysaccharide export protein N-terminal" evidence="16">
    <location>
        <begin position="39"/>
        <end position="111"/>
    </location>
</feature>